<accession>A0A8T4L4W0</accession>
<reference evidence="2" key="2">
    <citation type="submission" date="2021-05" db="EMBL/GenBank/DDBJ databases">
        <title>Protein family content uncovers lineage relationships and bacterial pathway maintenance mechanisms in DPANN archaea.</title>
        <authorList>
            <person name="Castelle C.J."/>
            <person name="Meheust R."/>
            <person name="Jaffe A.L."/>
            <person name="Seitz K."/>
            <person name="Gong X."/>
            <person name="Baker B.J."/>
            <person name="Banfield J.F."/>
        </authorList>
    </citation>
    <scope>NUCLEOTIDE SEQUENCE</scope>
    <source>
        <strain evidence="2">RIFCSPLOWO2_01_FULL_AR10_48_17</strain>
    </source>
</reference>
<feature type="region of interest" description="Disordered" evidence="1">
    <location>
        <begin position="24"/>
        <end position="48"/>
    </location>
</feature>
<protein>
    <submittedName>
        <fullName evidence="2">Uncharacterized protein</fullName>
    </submittedName>
</protein>
<gene>
    <name evidence="2" type="ORF">J4215_03375</name>
</gene>
<dbReference type="AlphaFoldDB" id="A0A8T4L4W0"/>
<organism evidence="2 3">
    <name type="scientific">Candidatus Iainarchaeum sp</name>
    <dbReference type="NCBI Taxonomy" id="3101447"/>
    <lineage>
        <taxon>Archaea</taxon>
        <taxon>Candidatus Iainarchaeota</taxon>
        <taxon>Candidatus Iainarchaeia</taxon>
        <taxon>Candidatus Iainarchaeales</taxon>
        <taxon>Candidatus Iainarchaeaceae</taxon>
        <taxon>Candidatus Iainarchaeum</taxon>
    </lineage>
</organism>
<evidence type="ECO:0000256" key="1">
    <source>
        <dbReference type="SAM" id="MobiDB-lite"/>
    </source>
</evidence>
<dbReference type="PROSITE" id="PS51257">
    <property type="entry name" value="PROKAR_LIPOPROTEIN"/>
    <property type="match status" value="1"/>
</dbReference>
<evidence type="ECO:0000313" key="3">
    <source>
        <dbReference type="Proteomes" id="UP000675968"/>
    </source>
</evidence>
<proteinExistence type="predicted"/>
<sequence length="249" mass="27542">MNLKWLALAAIVLLLLGCTQSQNPQNPDDLNSDSNSPGNPDVNVPVDQNQDQNVSLTGFVSVRVVDENQSPVTGALVRLLDANDSQEIAQLVTDQNGFGLFSDFAFLDVNVLVGDQNDSVFESASQQVTVDGNEFVSFVLTEKRWARPPSGSRTTARTVQADDSEFYPLQVQVPKGSILVLTLKVRTFNVAEGGLIFRHPLIGDVYLDANETKTIWFPVNDDVRIESFWPDSNVNKTFLPVYAIPQDWR</sequence>
<dbReference type="EMBL" id="JAGVWC010000010">
    <property type="protein sequence ID" value="MBS3061597.1"/>
    <property type="molecule type" value="Genomic_DNA"/>
</dbReference>
<reference evidence="2" key="1">
    <citation type="submission" date="2021-03" db="EMBL/GenBank/DDBJ databases">
        <authorList>
            <person name="Jaffe A."/>
        </authorList>
    </citation>
    <scope>NUCLEOTIDE SEQUENCE</scope>
    <source>
        <strain evidence="2">RIFCSPLOWO2_01_FULL_AR10_48_17</strain>
    </source>
</reference>
<comment type="caution">
    <text evidence="2">The sequence shown here is derived from an EMBL/GenBank/DDBJ whole genome shotgun (WGS) entry which is preliminary data.</text>
</comment>
<name>A0A8T4L4W0_9ARCH</name>
<evidence type="ECO:0000313" key="2">
    <source>
        <dbReference type="EMBL" id="MBS3061597.1"/>
    </source>
</evidence>
<feature type="compositionally biased region" description="Polar residues" evidence="1">
    <location>
        <begin position="24"/>
        <end position="38"/>
    </location>
</feature>
<dbReference type="Proteomes" id="UP000675968">
    <property type="component" value="Unassembled WGS sequence"/>
</dbReference>